<gene>
    <name evidence="2" type="ORF">SORBI_3002G129900</name>
</gene>
<name>A0A1B6QB15_SORBI</name>
<dbReference type="Proteomes" id="UP000000768">
    <property type="component" value="Chromosome 2"/>
</dbReference>
<dbReference type="InParanoid" id="A0A1B6QB15"/>
<reference evidence="3" key="2">
    <citation type="journal article" date="2018" name="Plant J.">
        <title>The Sorghum bicolor reference genome: improved assembly, gene annotations, a transcriptome atlas, and signatures of genome organization.</title>
        <authorList>
            <person name="McCormick R.F."/>
            <person name="Truong S.K."/>
            <person name="Sreedasyam A."/>
            <person name="Jenkins J."/>
            <person name="Shu S."/>
            <person name="Sims D."/>
            <person name="Kennedy M."/>
            <person name="Amirebrahimi M."/>
            <person name="Weers B.D."/>
            <person name="McKinley B."/>
            <person name="Mattison A."/>
            <person name="Morishige D.T."/>
            <person name="Grimwood J."/>
            <person name="Schmutz J."/>
            <person name="Mullet J.E."/>
        </authorList>
    </citation>
    <scope>NUCLEOTIDE SEQUENCE [LARGE SCALE GENOMIC DNA]</scope>
    <source>
        <strain evidence="3">cv. BTx623</strain>
    </source>
</reference>
<dbReference type="EMBL" id="CM000761">
    <property type="protein sequence ID" value="KXG35080.1"/>
    <property type="molecule type" value="Genomic_DNA"/>
</dbReference>
<evidence type="ECO:0000313" key="3">
    <source>
        <dbReference type="Proteomes" id="UP000000768"/>
    </source>
</evidence>
<accession>A0A1B6QB15</accession>
<reference evidence="2 3" key="1">
    <citation type="journal article" date="2009" name="Nature">
        <title>The Sorghum bicolor genome and the diversification of grasses.</title>
        <authorList>
            <person name="Paterson A.H."/>
            <person name="Bowers J.E."/>
            <person name="Bruggmann R."/>
            <person name="Dubchak I."/>
            <person name="Grimwood J."/>
            <person name="Gundlach H."/>
            <person name="Haberer G."/>
            <person name="Hellsten U."/>
            <person name="Mitros T."/>
            <person name="Poliakov A."/>
            <person name="Schmutz J."/>
            <person name="Spannagl M."/>
            <person name="Tang H."/>
            <person name="Wang X."/>
            <person name="Wicker T."/>
            <person name="Bharti A.K."/>
            <person name="Chapman J."/>
            <person name="Feltus F.A."/>
            <person name="Gowik U."/>
            <person name="Grigoriev I.V."/>
            <person name="Lyons E."/>
            <person name="Maher C.A."/>
            <person name="Martis M."/>
            <person name="Narechania A."/>
            <person name="Otillar R.P."/>
            <person name="Penning B.W."/>
            <person name="Salamov A.A."/>
            <person name="Wang Y."/>
            <person name="Zhang L."/>
            <person name="Carpita N.C."/>
            <person name="Freeling M."/>
            <person name="Gingle A.R."/>
            <person name="Hash C.T."/>
            <person name="Keller B."/>
            <person name="Klein P."/>
            <person name="Kresovich S."/>
            <person name="McCann M.C."/>
            <person name="Ming R."/>
            <person name="Peterson D.G."/>
            <person name="Mehboob-ur-Rahman"/>
            <person name="Ware D."/>
            <person name="Westhoff P."/>
            <person name="Mayer K.F."/>
            <person name="Messing J."/>
            <person name="Rokhsar D.S."/>
        </authorList>
    </citation>
    <scope>NUCLEOTIDE SEQUENCE [LARGE SCALE GENOMIC DNA]</scope>
    <source>
        <strain evidence="3">cv. BTx623</strain>
    </source>
</reference>
<organism evidence="2 3">
    <name type="scientific">Sorghum bicolor</name>
    <name type="common">Sorghum</name>
    <name type="synonym">Sorghum vulgare</name>
    <dbReference type="NCBI Taxonomy" id="4558"/>
    <lineage>
        <taxon>Eukaryota</taxon>
        <taxon>Viridiplantae</taxon>
        <taxon>Streptophyta</taxon>
        <taxon>Embryophyta</taxon>
        <taxon>Tracheophyta</taxon>
        <taxon>Spermatophyta</taxon>
        <taxon>Magnoliopsida</taxon>
        <taxon>Liliopsida</taxon>
        <taxon>Poales</taxon>
        <taxon>Poaceae</taxon>
        <taxon>PACMAD clade</taxon>
        <taxon>Panicoideae</taxon>
        <taxon>Andropogonodae</taxon>
        <taxon>Andropogoneae</taxon>
        <taxon>Sorghinae</taxon>
        <taxon>Sorghum</taxon>
    </lineage>
</organism>
<dbReference type="AlphaFoldDB" id="A0A1B6QB15"/>
<feature type="region of interest" description="Disordered" evidence="1">
    <location>
        <begin position="1"/>
        <end position="44"/>
    </location>
</feature>
<dbReference type="Gramene" id="KXG35080">
    <property type="protein sequence ID" value="KXG35080"/>
    <property type="gene ID" value="SORBI_3002G129900"/>
</dbReference>
<feature type="compositionally biased region" description="Polar residues" evidence="1">
    <location>
        <begin position="26"/>
        <end position="44"/>
    </location>
</feature>
<keyword evidence="3" id="KW-1185">Reference proteome</keyword>
<evidence type="ECO:0000313" key="2">
    <source>
        <dbReference type="EMBL" id="KXG35080.1"/>
    </source>
</evidence>
<evidence type="ECO:0000256" key="1">
    <source>
        <dbReference type="SAM" id="MobiDB-lite"/>
    </source>
</evidence>
<protein>
    <submittedName>
        <fullName evidence="2">Uncharacterized protein</fullName>
    </submittedName>
</protein>
<sequence length="98" mass="10695">MRVEMMHRRKLPVFGSRAPPTGLMTPPSNTGNSKRLGHNSGSTCSWASEGGAEVTYLPESKRVAERMRASESKRVELGRKRANVICLGARGDGRRVNG</sequence>
<proteinExistence type="predicted"/>